<comment type="similarity">
    <text evidence="5">Belongs to the Fanconi anemia protein FANCD2 family.</text>
</comment>
<evidence type="ECO:0000256" key="6">
    <source>
        <dbReference type="SAM" id="MobiDB-lite"/>
    </source>
</evidence>
<sequence length="1360" mass="152645">MVSILAEAGCTVRVFGDAPPSLPTDIYKLRRNLEIRLSTGDDPDFLPFFVSGFSSYIQNPQNLRRVLIPSSYDGGGSSSGESLVRVLLLVAPIQKHVLNLLLEKLPEYFNDDGADVNCSLKDDIARLIVSQLRWLDFLVDSEGLAEKLMELLSISPPALKKEIIGSLAEIIGDKNHGMVVSTLAKMLLEDSDIIVPVLDSFSNLNLDEELQEQVVTIALSCIRTVDAEHIPYLLRFLLLSATCANAGRIISQIREHLNFVGLVDPYSARNKLKGKSLGDCTEASILGALQSSLRFKNMLCEAVLKELKHIDRPHFHKVMDVWLLMLIYGNGGQLQKNAQKIMKKKIIDGCFTKALFDNCITGHQQLVKDYFSSFISFCEYLLSCKEKQVRYFGIHLYKSLFEELKDIYSRQEVLGALLTHIGSGHDQEVNSALETLNLLAVRLSEDLIPFASYLTGVMDHMENFDDANLHKIYEVFCHLACGTRSDANTTRSSIANEVLMIIRKQVSSADMTCKKMGIVGTLKLVSIIGSTNSSHTLLSSQNSISEDALELLQMSFDSCKLVPSAMIVLYDELIALLEHSSVTPTILEWIGNHVCEFESIFLSDLEGGELPSNIVSHGIEGNHLYYRFFLLSLCYCLYWKVDKPRFPLVELMHFLGVHCFSRLPSSQIADKVEITTPNTKHVFIDKLMKRLRNLIVMETILNNLLKAWPLSLPEVCHHLEQSGPLFFQGKKSTQRLLRENIPSNKNKKQKTDPSVLSSSESSGKLRQPTIFDTLKRAGVLMNEGTSGEVSPRHPPHKKTSKSAEHHDIDADELEVMDISIEPKYLDAQRLKFRPLNVESLSLLSVTKCSDTCCADPKAELPLHLYLLRDFRRKLDDLRLLGEQFPTPCIDKVSPSFDKMKNSQLICKVRPIFRSLRKHLDIAVSILKNGSKACHDHWTSQSCSAGNPDLSNLVVSETTVASSVFREVLGCYNRMLCLDEIYHPENLQILRDMLEAFQATEALGGYFSGFQPLPSSGSIDYLYCGVHLFFESILESSFSVSFLLASEVIVTLHSLVNPKTALIGKAQDVMGKSSPISCSYKVLHHLKGRLGLSAHKLLLQDWSSKENDNEWKSKGDILQKILQIYLKNTESASDLLNELACSILPQVPSCKTKNTEEATHGFRTLSPTMFLTWYKVLQEENINVLSNLVKEVKLKNGVFAGEDAGKVLLKIQQAVEVVVSLVSMCKVHDKVAVHAMAVKYGGKFVDLFLKAFDFLQDQFQSHSDLIIKMLKELQKATRIIQALCSDAKGSKRTMVTNKVPSTKRTMERLLFRVKALFHNTATDYTFWMGNLKHKDVYGQVVSSQVYCNEDDYNDPQLEDQL</sequence>
<keyword evidence="4" id="KW-0539">Nucleus</keyword>
<dbReference type="GO" id="GO:0036297">
    <property type="term" value="P:interstrand cross-link repair"/>
    <property type="evidence" value="ECO:0007669"/>
    <property type="project" value="TreeGrafter"/>
</dbReference>
<dbReference type="GO" id="GO:0005634">
    <property type="term" value="C:nucleus"/>
    <property type="evidence" value="ECO:0007669"/>
    <property type="project" value="UniProtKB-SubCell"/>
</dbReference>
<comment type="subcellular location">
    <subcellularLocation>
        <location evidence="1">Nucleus</location>
    </subcellularLocation>
</comment>
<dbReference type="PANTHER" id="PTHR32086">
    <property type="entry name" value="FANCONI ANEMIA GROUP D2 PROTEIN"/>
    <property type="match status" value="1"/>
</dbReference>
<comment type="caution">
    <text evidence="7">The sequence shown here is derived from an EMBL/GenBank/DDBJ whole genome shotgun (WGS) entry which is preliminary data.</text>
</comment>
<evidence type="ECO:0000256" key="3">
    <source>
        <dbReference type="ARBA" id="ARBA00022843"/>
    </source>
</evidence>
<dbReference type="GO" id="GO:1990918">
    <property type="term" value="P:double-strand break repair involved in meiotic recombination"/>
    <property type="evidence" value="ECO:0007669"/>
    <property type="project" value="TreeGrafter"/>
</dbReference>
<evidence type="ECO:0000256" key="2">
    <source>
        <dbReference type="ARBA" id="ARBA00022499"/>
    </source>
</evidence>
<evidence type="ECO:0000313" key="7">
    <source>
        <dbReference type="EMBL" id="KAG0464828.1"/>
    </source>
</evidence>
<dbReference type="InterPro" id="IPR029448">
    <property type="entry name" value="FANCD2"/>
</dbReference>
<accession>A0A835UKJ3</accession>
<dbReference type="SUPFAM" id="SSF48371">
    <property type="entry name" value="ARM repeat"/>
    <property type="match status" value="1"/>
</dbReference>
<dbReference type="Pfam" id="PF14631">
    <property type="entry name" value="FancD2"/>
    <property type="match status" value="2"/>
</dbReference>
<dbReference type="GO" id="GO:0031573">
    <property type="term" value="P:mitotic intra-S DNA damage checkpoint signaling"/>
    <property type="evidence" value="ECO:0007669"/>
    <property type="project" value="TreeGrafter"/>
</dbReference>
<dbReference type="Proteomes" id="UP000639772">
    <property type="component" value="Chromosome 10"/>
</dbReference>
<feature type="region of interest" description="Disordered" evidence="6">
    <location>
        <begin position="783"/>
        <end position="806"/>
    </location>
</feature>
<organism evidence="7 8">
    <name type="scientific">Vanilla planifolia</name>
    <name type="common">Vanilla</name>
    <dbReference type="NCBI Taxonomy" id="51239"/>
    <lineage>
        <taxon>Eukaryota</taxon>
        <taxon>Viridiplantae</taxon>
        <taxon>Streptophyta</taxon>
        <taxon>Embryophyta</taxon>
        <taxon>Tracheophyta</taxon>
        <taxon>Spermatophyta</taxon>
        <taxon>Magnoliopsida</taxon>
        <taxon>Liliopsida</taxon>
        <taxon>Asparagales</taxon>
        <taxon>Orchidaceae</taxon>
        <taxon>Vanilloideae</taxon>
        <taxon>Vanilleae</taxon>
        <taxon>Vanilla</taxon>
    </lineage>
</organism>
<dbReference type="InterPro" id="IPR016024">
    <property type="entry name" value="ARM-type_fold"/>
</dbReference>
<dbReference type="PANTHER" id="PTHR32086:SF0">
    <property type="entry name" value="FANCONI ANEMIA GROUP D2 PROTEIN"/>
    <property type="match status" value="1"/>
</dbReference>
<dbReference type="OrthoDB" id="27031at2759"/>
<dbReference type="GO" id="GO:0070182">
    <property type="term" value="F:DNA polymerase binding"/>
    <property type="evidence" value="ECO:0007669"/>
    <property type="project" value="TreeGrafter"/>
</dbReference>
<reference evidence="7 8" key="1">
    <citation type="journal article" date="2020" name="Nat. Food">
        <title>A phased Vanilla planifolia genome enables genetic improvement of flavour and production.</title>
        <authorList>
            <person name="Hasing T."/>
            <person name="Tang H."/>
            <person name="Brym M."/>
            <person name="Khazi F."/>
            <person name="Huang T."/>
            <person name="Chambers A.H."/>
        </authorList>
    </citation>
    <scope>NUCLEOTIDE SEQUENCE [LARGE SCALE GENOMIC DNA]</scope>
    <source>
        <tissue evidence="7">Leaf</tissue>
    </source>
</reference>
<protein>
    <recommendedName>
        <fullName evidence="9">Fanconi anemia group D2 protein</fullName>
    </recommendedName>
</protein>
<dbReference type="EMBL" id="JADCNM010000010">
    <property type="protein sequence ID" value="KAG0464828.1"/>
    <property type="molecule type" value="Genomic_DNA"/>
</dbReference>
<evidence type="ECO:0000256" key="5">
    <source>
        <dbReference type="ARBA" id="ARBA00093456"/>
    </source>
</evidence>
<dbReference type="GO" id="GO:0000793">
    <property type="term" value="C:condensed chromosome"/>
    <property type="evidence" value="ECO:0007669"/>
    <property type="project" value="TreeGrafter"/>
</dbReference>
<evidence type="ECO:0000256" key="4">
    <source>
        <dbReference type="ARBA" id="ARBA00023242"/>
    </source>
</evidence>
<evidence type="ECO:0000256" key="1">
    <source>
        <dbReference type="ARBA" id="ARBA00004123"/>
    </source>
</evidence>
<proteinExistence type="inferred from homology"/>
<feature type="region of interest" description="Disordered" evidence="6">
    <location>
        <begin position="739"/>
        <end position="767"/>
    </location>
</feature>
<keyword evidence="2" id="KW-1017">Isopeptide bond</keyword>
<name>A0A835UKJ3_VANPL</name>
<gene>
    <name evidence="7" type="ORF">HPP92_018992</name>
</gene>
<evidence type="ECO:0008006" key="9">
    <source>
        <dbReference type="Google" id="ProtNLM"/>
    </source>
</evidence>
<evidence type="ECO:0000313" key="8">
    <source>
        <dbReference type="Proteomes" id="UP000639772"/>
    </source>
</evidence>
<dbReference type="GO" id="GO:0007129">
    <property type="term" value="P:homologous chromosome pairing at meiosis"/>
    <property type="evidence" value="ECO:0007669"/>
    <property type="project" value="TreeGrafter"/>
</dbReference>
<keyword evidence="3" id="KW-0832">Ubl conjugation</keyword>